<dbReference type="InterPro" id="IPR013324">
    <property type="entry name" value="RNA_pol_sigma_r3/r4-like"/>
</dbReference>
<dbReference type="GO" id="GO:0016987">
    <property type="term" value="F:sigma factor activity"/>
    <property type="evidence" value="ECO:0007669"/>
    <property type="project" value="UniProtKB-KW"/>
</dbReference>
<dbReference type="Proteomes" id="UP000543598">
    <property type="component" value="Unassembled WGS sequence"/>
</dbReference>
<dbReference type="SUPFAM" id="SSF88946">
    <property type="entry name" value="Sigma2 domain of RNA polymerase sigma factors"/>
    <property type="match status" value="1"/>
</dbReference>
<dbReference type="PANTHER" id="PTHR30173:SF43">
    <property type="entry name" value="ECF RNA POLYMERASE SIGMA FACTOR SIGI-RELATED"/>
    <property type="match status" value="1"/>
</dbReference>
<dbReference type="RefSeq" id="WP_167041484.1">
    <property type="nucleotide sequence ID" value="NZ_BAAANA010000003.1"/>
</dbReference>
<dbReference type="InterPro" id="IPR014284">
    <property type="entry name" value="RNA_pol_sigma-70_dom"/>
</dbReference>
<keyword evidence="4" id="KW-0731">Sigma factor</keyword>
<dbReference type="Pfam" id="PF08281">
    <property type="entry name" value="Sigma70_r4_2"/>
    <property type="match status" value="1"/>
</dbReference>
<evidence type="ECO:0000259" key="6">
    <source>
        <dbReference type="Pfam" id="PF04542"/>
    </source>
</evidence>
<evidence type="ECO:0000313" key="8">
    <source>
        <dbReference type="EMBL" id="NNH02656.1"/>
    </source>
</evidence>
<dbReference type="PANTHER" id="PTHR30173">
    <property type="entry name" value="SIGMA 19 FACTOR"/>
    <property type="match status" value="1"/>
</dbReference>
<dbReference type="GO" id="GO:0003677">
    <property type="term" value="F:DNA binding"/>
    <property type="evidence" value="ECO:0007669"/>
    <property type="project" value="InterPro"/>
</dbReference>
<dbReference type="Pfam" id="PF04542">
    <property type="entry name" value="Sigma70_r2"/>
    <property type="match status" value="1"/>
</dbReference>
<evidence type="ECO:0000256" key="5">
    <source>
        <dbReference type="ARBA" id="ARBA00023163"/>
    </source>
</evidence>
<dbReference type="SUPFAM" id="SSF88659">
    <property type="entry name" value="Sigma3 and sigma4 domains of RNA polymerase sigma factors"/>
    <property type="match status" value="1"/>
</dbReference>
<dbReference type="EMBL" id="JABEMB010000001">
    <property type="protein sequence ID" value="NNH02656.1"/>
    <property type="molecule type" value="Genomic_DNA"/>
</dbReference>
<feature type="domain" description="RNA polymerase sigma factor 70 region 4 type 2" evidence="7">
    <location>
        <begin position="115"/>
        <end position="166"/>
    </location>
</feature>
<keyword evidence="5" id="KW-0804">Transcription</keyword>
<comment type="similarity">
    <text evidence="1">Belongs to the sigma-70 factor family. ECF subfamily.</text>
</comment>
<evidence type="ECO:0000256" key="4">
    <source>
        <dbReference type="ARBA" id="ARBA00023082"/>
    </source>
</evidence>
<evidence type="ECO:0000259" key="7">
    <source>
        <dbReference type="Pfam" id="PF08281"/>
    </source>
</evidence>
<keyword evidence="3" id="KW-0805">Transcription regulation</keyword>
<gene>
    <name evidence="8" type="primary">sigJ</name>
    <name evidence="8" type="ORF">HLA99_02095</name>
</gene>
<dbReference type="SUPFAM" id="SSF54427">
    <property type="entry name" value="NTF2-like"/>
    <property type="match status" value="1"/>
</dbReference>
<dbReference type="InterPro" id="IPR052704">
    <property type="entry name" value="ECF_Sigma-70_Domain"/>
</dbReference>
<protein>
    <submittedName>
        <fullName evidence="8">RNA polymerase sigma factor SigJ</fullName>
    </submittedName>
</protein>
<evidence type="ECO:0000256" key="3">
    <source>
        <dbReference type="ARBA" id="ARBA00023015"/>
    </source>
</evidence>
<dbReference type="AlphaFoldDB" id="A0A7Y2LXI2"/>
<reference evidence="8 9" key="1">
    <citation type="submission" date="2020-05" db="EMBL/GenBank/DDBJ databases">
        <title>MicrobeNet Type strains.</title>
        <authorList>
            <person name="Nicholson A.C."/>
        </authorList>
    </citation>
    <scope>NUCLEOTIDE SEQUENCE [LARGE SCALE GENOMIC DNA]</scope>
    <source>
        <strain evidence="8 9">JCM 14282</strain>
    </source>
</reference>
<comment type="caution">
    <text evidence="8">The sequence shown here is derived from an EMBL/GenBank/DDBJ whole genome shotgun (WGS) entry which is preliminary data.</text>
</comment>
<dbReference type="Gene3D" id="1.10.1740.10">
    <property type="match status" value="1"/>
</dbReference>
<evidence type="ECO:0000256" key="2">
    <source>
        <dbReference type="ARBA" id="ARBA00011344"/>
    </source>
</evidence>
<accession>A0A7Y2LXI2</accession>
<dbReference type="NCBIfam" id="NF007214">
    <property type="entry name" value="PRK09636.1"/>
    <property type="match status" value="1"/>
</dbReference>
<dbReference type="Gene3D" id="3.10.450.50">
    <property type="match status" value="1"/>
</dbReference>
<keyword evidence="9" id="KW-1185">Reference proteome</keyword>
<evidence type="ECO:0000313" key="9">
    <source>
        <dbReference type="Proteomes" id="UP000543598"/>
    </source>
</evidence>
<dbReference type="GO" id="GO:0006352">
    <property type="term" value="P:DNA-templated transcription initiation"/>
    <property type="evidence" value="ECO:0007669"/>
    <property type="project" value="InterPro"/>
</dbReference>
<name>A0A7Y2LXI2_9MICO</name>
<dbReference type="InterPro" id="IPR013249">
    <property type="entry name" value="RNA_pol_sigma70_r4_t2"/>
</dbReference>
<dbReference type="InterPro" id="IPR007627">
    <property type="entry name" value="RNA_pol_sigma70_r2"/>
</dbReference>
<dbReference type="InterPro" id="IPR013325">
    <property type="entry name" value="RNA_pol_sigma_r2"/>
</dbReference>
<comment type="subunit">
    <text evidence="2">Interacts transiently with the RNA polymerase catalytic core formed by RpoA, RpoB, RpoC and RpoZ (2 alpha, 1 beta, 1 beta' and 1 omega subunit) to form the RNA polymerase holoenzyme that can initiate transcription.</text>
</comment>
<dbReference type="Gene3D" id="1.10.10.10">
    <property type="entry name" value="Winged helix-like DNA-binding domain superfamily/Winged helix DNA-binding domain"/>
    <property type="match status" value="1"/>
</dbReference>
<evidence type="ECO:0000256" key="1">
    <source>
        <dbReference type="ARBA" id="ARBA00010641"/>
    </source>
</evidence>
<proteinExistence type="inferred from homology"/>
<sequence length="297" mass="32205">MRSVAEHRGLLMSVAYRLVGSVVEAEDAVQEAFTRWYALTPAARSAIDSPAAWLVTVTTRICLDTLGSARARRERYVGEWLPEPVPADAQWTSHAAPDRGTDPADRLSLDESLNMALLVVLEAMTPAERVSFVLHDVFQYTFVEIAEIVGRSPQACRQLASSARRRVRDTRRTSVSELEHTRVVGAFKVALDSGDIAQLVELLDPRATIVGDGGGVVRAAIEPIVGAETVARYILGLSDVQPDLRFEVAVVNGRSGLVVKDATGLTLAVAAVAVAEGRIRSIWAVRNPAKLAAFRQR</sequence>
<feature type="domain" description="RNA polymerase sigma-70 region 2" evidence="6">
    <location>
        <begin position="4"/>
        <end position="70"/>
    </location>
</feature>
<organism evidence="8 9">
    <name type="scientific">Microbacterium ulmi</name>
    <dbReference type="NCBI Taxonomy" id="179095"/>
    <lineage>
        <taxon>Bacteria</taxon>
        <taxon>Bacillati</taxon>
        <taxon>Actinomycetota</taxon>
        <taxon>Actinomycetes</taxon>
        <taxon>Micrococcales</taxon>
        <taxon>Microbacteriaceae</taxon>
        <taxon>Microbacterium</taxon>
    </lineage>
</organism>
<dbReference type="InterPro" id="IPR036388">
    <property type="entry name" value="WH-like_DNA-bd_sf"/>
</dbReference>
<dbReference type="NCBIfam" id="TIGR02937">
    <property type="entry name" value="sigma70-ECF"/>
    <property type="match status" value="1"/>
</dbReference>
<dbReference type="InterPro" id="IPR032710">
    <property type="entry name" value="NTF2-like_dom_sf"/>
</dbReference>